<feature type="transmembrane region" description="Helical" evidence="1">
    <location>
        <begin position="34"/>
        <end position="53"/>
    </location>
</feature>
<feature type="transmembrane region" description="Helical" evidence="1">
    <location>
        <begin position="6"/>
        <end position="22"/>
    </location>
</feature>
<evidence type="ECO:0000313" key="2">
    <source>
        <dbReference type="EMBL" id="MBS4892393.1"/>
    </source>
</evidence>
<organism evidence="2 4">
    <name type="scientific">Veillonella parvula</name>
    <name type="common">Staphylococcus parvulus</name>
    <dbReference type="NCBI Taxonomy" id="29466"/>
    <lineage>
        <taxon>Bacteria</taxon>
        <taxon>Bacillati</taxon>
        <taxon>Bacillota</taxon>
        <taxon>Negativicutes</taxon>
        <taxon>Veillonellales</taxon>
        <taxon>Veillonellaceae</taxon>
        <taxon>Veillonella</taxon>
    </lineage>
</organism>
<keyword evidence="1" id="KW-0812">Transmembrane</keyword>
<gene>
    <name evidence="2" type="ORF">KHZ90_01275</name>
    <name evidence="3" type="ORF">RDV51_03740</name>
</gene>
<evidence type="ECO:0000313" key="4">
    <source>
        <dbReference type="Proteomes" id="UP000778864"/>
    </source>
</evidence>
<reference evidence="3" key="2">
    <citation type="submission" date="2023-08" db="EMBL/GenBank/DDBJ databases">
        <title>Veillonella_parvula_DSM 2007_complete_genome_hifiasm_Zymo_Research_D6332.</title>
        <authorList>
            <person name="Damerum A."/>
        </authorList>
    </citation>
    <scope>NUCLEOTIDE SEQUENCE</scope>
    <source>
        <strain evidence="3">DSM 2007</strain>
    </source>
</reference>
<reference evidence="2" key="1">
    <citation type="submission" date="2021-02" db="EMBL/GenBank/DDBJ databases">
        <title>Infant gut strain persistence is associated with maternal origin, phylogeny, and functional potential including surface adhesion and iron acquisition.</title>
        <authorList>
            <person name="Lou Y.C."/>
        </authorList>
    </citation>
    <scope>NUCLEOTIDE SEQUENCE</scope>
    <source>
        <strain evidence="2">L3_108_031G1_dasL3_108_031G1_concoct_20</strain>
    </source>
</reference>
<name>A0A942WN54_VEIPA</name>
<feature type="transmembrane region" description="Helical" evidence="1">
    <location>
        <begin position="59"/>
        <end position="78"/>
    </location>
</feature>
<keyword evidence="1" id="KW-1133">Transmembrane helix</keyword>
<dbReference type="EMBL" id="CP133463">
    <property type="protein sequence ID" value="WMS20461.1"/>
    <property type="molecule type" value="Genomic_DNA"/>
</dbReference>
<proteinExistence type="predicted"/>
<dbReference type="Proteomes" id="UP000778864">
    <property type="component" value="Unassembled WGS sequence"/>
</dbReference>
<protein>
    <submittedName>
        <fullName evidence="2">Zn-dependent protease with chaperone function</fullName>
    </submittedName>
</protein>
<dbReference type="Proteomes" id="UP001228955">
    <property type="component" value="Chromosome"/>
</dbReference>
<evidence type="ECO:0000313" key="3">
    <source>
        <dbReference type="EMBL" id="WMS20461.1"/>
    </source>
</evidence>
<keyword evidence="1" id="KW-0472">Membrane</keyword>
<evidence type="ECO:0000256" key="1">
    <source>
        <dbReference type="SAM" id="Phobius"/>
    </source>
</evidence>
<dbReference type="RefSeq" id="WP_008714088.1">
    <property type="nucleotide sequence ID" value="NZ_CP133463.1"/>
</dbReference>
<dbReference type="GO" id="GO:0006508">
    <property type="term" value="P:proteolysis"/>
    <property type="evidence" value="ECO:0007669"/>
    <property type="project" value="UniProtKB-KW"/>
</dbReference>
<dbReference type="EMBL" id="JAGZMU010000001">
    <property type="protein sequence ID" value="MBS4892393.1"/>
    <property type="molecule type" value="Genomic_DNA"/>
</dbReference>
<accession>A0A942WN54</accession>
<dbReference type="AlphaFoldDB" id="A0A942WN54"/>
<dbReference type="GO" id="GO:0008233">
    <property type="term" value="F:peptidase activity"/>
    <property type="evidence" value="ECO:0007669"/>
    <property type="project" value="UniProtKB-KW"/>
</dbReference>
<sequence>MKPEFVPWLWIIYVAYVLHKRYKENSHLEKYEIILAIISLIFVCGGYFLMIYYNLSETGIFFVNLFFVLFMILIKVVFGV</sequence>
<keyword evidence="2" id="KW-0645">Protease</keyword>
<keyword evidence="2" id="KW-0378">Hydrolase</keyword>